<proteinExistence type="predicted"/>
<keyword evidence="1" id="KW-1133">Transmembrane helix</keyword>
<dbReference type="Proteomes" id="UP000034739">
    <property type="component" value="Unassembled WGS sequence"/>
</dbReference>
<feature type="transmembrane region" description="Helical" evidence="1">
    <location>
        <begin position="413"/>
        <end position="435"/>
    </location>
</feature>
<accession>A0A0G1U3X7</accession>
<evidence type="ECO:0000313" key="4">
    <source>
        <dbReference type="Proteomes" id="UP000034739"/>
    </source>
</evidence>
<dbReference type="Pfam" id="PF00041">
    <property type="entry name" value="fn3"/>
    <property type="match status" value="1"/>
</dbReference>
<protein>
    <recommendedName>
        <fullName evidence="2">Fibronectin type-III domain-containing protein</fullName>
    </recommendedName>
</protein>
<dbReference type="Gene3D" id="2.60.40.10">
    <property type="entry name" value="Immunoglobulins"/>
    <property type="match status" value="1"/>
</dbReference>
<keyword evidence="1" id="KW-0472">Membrane</keyword>
<dbReference type="AlphaFoldDB" id="A0A0G1U3X7"/>
<reference evidence="3 4" key="1">
    <citation type="journal article" date="2015" name="Nature">
        <title>rRNA introns, odd ribosomes, and small enigmatic genomes across a large radiation of phyla.</title>
        <authorList>
            <person name="Brown C.T."/>
            <person name="Hug L.A."/>
            <person name="Thomas B.C."/>
            <person name="Sharon I."/>
            <person name="Castelle C.J."/>
            <person name="Singh A."/>
            <person name="Wilkins M.J."/>
            <person name="Williams K.H."/>
            <person name="Banfield J.F."/>
        </authorList>
    </citation>
    <scope>NUCLEOTIDE SEQUENCE [LARGE SCALE GENOMIC DNA]</scope>
</reference>
<evidence type="ECO:0000256" key="1">
    <source>
        <dbReference type="SAM" id="Phobius"/>
    </source>
</evidence>
<name>A0A0G1U3X7_9BACT</name>
<evidence type="ECO:0000259" key="2">
    <source>
        <dbReference type="PROSITE" id="PS50853"/>
    </source>
</evidence>
<dbReference type="SUPFAM" id="SSF49265">
    <property type="entry name" value="Fibronectin type III"/>
    <property type="match status" value="1"/>
</dbReference>
<dbReference type="Gene3D" id="3.30.420.430">
    <property type="match status" value="1"/>
</dbReference>
<keyword evidence="1" id="KW-0812">Transmembrane</keyword>
<feature type="domain" description="Fibronectin type-III" evidence="2">
    <location>
        <begin position="42"/>
        <end position="141"/>
    </location>
</feature>
<dbReference type="EMBL" id="LCOY01000002">
    <property type="protein sequence ID" value="KKU88772.1"/>
    <property type="molecule type" value="Genomic_DNA"/>
</dbReference>
<dbReference type="InterPro" id="IPR013783">
    <property type="entry name" value="Ig-like_fold"/>
</dbReference>
<gene>
    <name evidence="3" type="ORF">UY16_C0002G0044</name>
</gene>
<comment type="caution">
    <text evidence="3">The sequence shown here is derived from an EMBL/GenBank/DDBJ whole genome shotgun (WGS) entry which is preliminary data.</text>
</comment>
<sequence length="436" mass="45018">MKFPTKIPTILGLLLVVGMMGSVVFVSERLLRNPTTASGSAKPANVQTSNITDTGLTVTWTTSAPATGAIEVKPAAGKKTVAFDDRDAAIKKQSKYTTHSATVRNISPSTSYEITILSNGKAYRDNGKPYSITTAPAIPPQADGLEPAFGTVLTSDNKPADGALVILSLEGSQMLSTVVKPSGSWVIPLNLLRTADLSRFVVPTERMTETIIVRDDGKETSATSDTLNDSPVPEMILGKTYDFRKQQAEVPLPAEALAEAGSPIALISPIPPTPAVLGAETTPASFAVTLTAPAEGASLATTLPLVQGTGFPGKFVAITLGITNPVSGSTTVGADGLWRFTPAKALAPGKQSVTITTQDDKAKDIALTHTFEILKSGTQVLGVATPSATLAPTFTPTPTSTMAGEPVPTSGSILPTLLLLMAGLLLVSGGFVALAL</sequence>
<dbReference type="InterPro" id="IPR036116">
    <property type="entry name" value="FN3_sf"/>
</dbReference>
<organism evidence="3 4">
    <name type="scientific">Candidatus Gottesmanbacteria bacterium GW2011_GWA2_47_9</name>
    <dbReference type="NCBI Taxonomy" id="1618445"/>
    <lineage>
        <taxon>Bacteria</taxon>
        <taxon>Candidatus Gottesmaniibacteriota</taxon>
    </lineage>
</organism>
<dbReference type="CDD" id="cd00063">
    <property type="entry name" value="FN3"/>
    <property type="match status" value="1"/>
</dbReference>
<evidence type="ECO:0000313" key="3">
    <source>
        <dbReference type="EMBL" id="KKU88772.1"/>
    </source>
</evidence>
<dbReference type="PROSITE" id="PS50853">
    <property type="entry name" value="FN3"/>
    <property type="match status" value="1"/>
</dbReference>
<dbReference type="InterPro" id="IPR003961">
    <property type="entry name" value="FN3_dom"/>
</dbReference>